<name>A0AAV1ZMC2_9ARAC</name>
<evidence type="ECO:0000313" key="1">
    <source>
        <dbReference type="EMBL" id="CAL1272689.1"/>
    </source>
</evidence>
<dbReference type="Proteomes" id="UP001497382">
    <property type="component" value="Unassembled WGS sequence"/>
</dbReference>
<gene>
    <name evidence="1" type="ORF">LARSCL_LOCUS6529</name>
</gene>
<sequence>MPHSPSKLLNPLGKIYKKYYLFENIRFSQKNSKEHYDLQGSNTGNCFLKSFSKPLRGESTTLNEPYVKKDQISRAHRSAQFGEQSRNSTLYLMISLALLEGGEAGSNCQNIPRLGFDPFWDNGGFIHPGIKFSDKMYDFPDIQFRLSTAVKHEIESASEYSTPTSFLPLKLQVDSP</sequence>
<keyword evidence="2" id="KW-1185">Reference proteome</keyword>
<dbReference type="EMBL" id="CAXIEN010000062">
    <property type="protein sequence ID" value="CAL1272689.1"/>
    <property type="molecule type" value="Genomic_DNA"/>
</dbReference>
<accession>A0AAV1ZMC2</accession>
<reference evidence="1 2" key="1">
    <citation type="submission" date="2024-04" db="EMBL/GenBank/DDBJ databases">
        <authorList>
            <person name="Rising A."/>
            <person name="Reimegard J."/>
            <person name="Sonavane S."/>
            <person name="Akerstrom W."/>
            <person name="Nylinder S."/>
            <person name="Hedman E."/>
            <person name="Kallberg Y."/>
        </authorList>
    </citation>
    <scope>NUCLEOTIDE SEQUENCE [LARGE SCALE GENOMIC DNA]</scope>
</reference>
<evidence type="ECO:0000313" key="2">
    <source>
        <dbReference type="Proteomes" id="UP001497382"/>
    </source>
</evidence>
<dbReference type="AlphaFoldDB" id="A0AAV1ZMC2"/>
<organism evidence="1 2">
    <name type="scientific">Larinioides sclopetarius</name>
    <dbReference type="NCBI Taxonomy" id="280406"/>
    <lineage>
        <taxon>Eukaryota</taxon>
        <taxon>Metazoa</taxon>
        <taxon>Ecdysozoa</taxon>
        <taxon>Arthropoda</taxon>
        <taxon>Chelicerata</taxon>
        <taxon>Arachnida</taxon>
        <taxon>Araneae</taxon>
        <taxon>Araneomorphae</taxon>
        <taxon>Entelegynae</taxon>
        <taxon>Araneoidea</taxon>
        <taxon>Araneidae</taxon>
        <taxon>Larinioides</taxon>
    </lineage>
</organism>
<proteinExistence type="predicted"/>
<comment type="caution">
    <text evidence="1">The sequence shown here is derived from an EMBL/GenBank/DDBJ whole genome shotgun (WGS) entry which is preliminary data.</text>
</comment>
<protein>
    <submittedName>
        <fullName evidence="1">Uncharacterized protein</fullName>
    </submittedName>
</protein>